<dbReference type="EMBL" id="JANJQO010000433">
    <property type="protein sequence ID" value="KAJ2977840.1"/>
    <property type="molecule type" value="Genomic_DNA"/>
</dbReference>
<organism evidence="1 2">
    <name type="scientific">Zarea fungicola</name>
    <dbReference type="NCBI Taxonomy" id="93591"/>
    <lineage>
        <taxon>Eukaryota</taxon>
        <taxon>Fungi</taxon>
        <taxon>Dikarya</taxon>
        <taxon>Ascomycota</taxon>
        <taxon>Pezizomycotina</taxon>
        <taxon>Sordariomycetes</taxon>
        <taxon>Hypocreomycetidae</taxon>
        <taxon>Hypocreales</taxon>
        <taxon>Cordycipitaceae</taxon>
        <taxon>Zarea</taxon>
    </lineage>
</organism>
<comment type="caution">
    <text evidence="1">The sequence shown here is derived from an EMBL/GenBank/DDBJ whole genome shotgun (WGS) entry which is preliminary data.</text>
</comment>
<evidence type="ECO:0000313" key="2">
    <source>
        <dbReference type="Proteomes" id="UP001143910"/>
    </source>
</evidence>
<accession>A0ACC1NET8</accession>
<name>A0ACC1NET8_9HYPO</name>
<keyword evidence="2" id="KW-1185">Reference proteome</keyword>
<reference evidence="1" key="1">
    <citation type="submission" date="2022-08" db="EMBL/GenBank/DDBJ databases">
        <title>Genome Sequence of Lecanicillium fungicola.</title>
        <authorList>
            <person name="Buettner E."/>
        </authorList>
    </citation>
    <scope>NUCLEOTIDE SEQUENCE</scope>
    <source>
        <strain evidence="1">Babe33</strain>
    </source>
</reference>
<dbReference type="Proteomes" id="UP001143910">
    <property type="component" value="Unassembled WGS sequence"/>
</dbReference>
<proteinExistence type="predicted"/>
<gene>
    <name evidence="1" type="ORF">NQ176_g4147</name>
</gene>
<evidence type="ECO:0000313" key="1">
    <source>
        <dbReference type="EMBL" id="KAJ2977840.1"/>
    </source>
</evidence>
<protein>
    <submittedName>
        <fullName evidence="1">Uncharacterized protein</fullName>
    </submittedName>
</protein>
<sequence>MVKLHTRQLTHRPHSCVAELPEPYRAYAVHLQQLYAASSALPYFGMYTAEYIETNADTAAVAPMAKEVNYAAQHLVKNPVHAFSIAMQFFS</sequence>